<evidence type="ECO:0000256" key="4">
    <source>
        <dbReference type="HAMAP-Rule" id="MF_01411"/>
    </source>
</evidence>
<reference evidence="7 8" key="1">
    <citation type="submission" date="2019-03" db="EMBL/GenBank/DDBJ databases">
        <title>Genomic Encyclopedia of Type Strains, Phase IV (KMG-IV): sequencing the most valuable type-strain genomes for metagenomic binning, comparative biology and taxonomic classification.</title>
        <authorList>
            <person name="Goeker M."/>
        </authorList>
    </citation>
    <scope>NUCLEOTIDE SEQUENCE [LARGE SCALE GENOMIC DNA]</scope>
    <source>
        <strain evidence="7 8">DSM 26377</strain>
    </source>
</reference>
<feature type="signal peptide" evidence="4">
    <location>
        <begin position="1"/>
        <end position="24"/>
    </location>
</feature>
<gene>
    <name evidence="4" type="primary">lptD</name>
    <name evidence="7" type="ORF">DFR24_0766</name>
</gene>
<dbReference type="AlphaFoldDB" id="A0A4R7PBN7"/>
<comment type="caution">
    <text evidence="4">Lacks conserved residue(s) required for the propagation of feature annotation.</text>
</comment>
<dbReference type="InterPro" id="IPR050218">
    <property type="entry name" value="LptD"/>
</dbReference>
<keyword evidence="1 4" id="KW-0732">Signal</keyword>
<evidence type="ECO:0000259" key="5">
    <source>
        <dbReference type="Pfam" id="PF03968"/>
    </source>
</evidence>
<evidence type="ECO:0000256" key="3">
    <source>
        <dbReference type="ARBA" id="ARBA00023237"/>
    </source>
</evidence>
<feature type="domain" description="LptD C-terminal" evidence="6">
    <location>
        <begin position="294"/>
        <end position="644"/>
    </location>
</feature>
<comment type="similarity">
    <text evidence="4">Belongs to the LptD family.</text>
</comment>
<keyword evidence="8" id="KW-1185">Reference proteome</keyword>
<sequence length="735" mass="83031" precursor="true">MPFGFHRSAPCALLACLLSVSATAEDVDIRAPKEEIGCAQLMFPYAQPEIVLDDRIRLNADKALLEKGGLSDLLGGVTVRQGDKVFSAEQMNFDDTTQVVTVKTESLFRNSSVIIKSQEAQFDLKGESGSFFDTEFTLPSRSARGDAKRIDVNSDRQVRLTDASYTTCAMGSNAWYLQASDIRLDQDEGLGTARNTKVRFMGVPIIYLPYFQFPIDSRRRTGLLYPTVGQFSGSGVDFRWPVYINLAPNYDATVTPRFLSERGIQSGLDFRYLMEKGEGSARYEYLDDRKFGEDRSLFRFDHHSLINERLGVEATYAETSDRNYFEDLGGTLSSSSITHLEQTARLTYQAPASYQITALVQNFQPIATTLTDIDDPYKRLPQIRFRTRSQPLYDTRVGIESEYVNFARDNSVEGGRFVLDPYVQFDRQSAAWYVTGQADLHHTHYELTETDPGQRKSPDRTLPIVSAEAGLRFERVTDKGRLQTLTPRGFLLYVPYDNQDDLPLFDTGEPDFDFVQLFARNRFSGDDRLADARHIAGAATLRELDPGTGESRWSASIGQLYRIEAPRVGLPDDPPPERGATEFITQFDYRISRSWRAVVAGQWSPEQREFDRTQVGFRYRAPDRRSQLDLSYRYRRDILEQADLSFLTPIGGAWKFAARTRFSLQDNESRENFAGVEYSTCCWAARVSYRRFIGDATGDFDSGVYLQLQLKGLASLGAGGATLLPDSEIDGERPQ</sequence>
<dbReference type="GO" id="GO:0009279">
    <property type="term" value="C:cell outer membrane"/>
    <property type="evidence" value="ECO:0007669"/>
    <property type="project" value="UniProtKB-SubCell"/>
</dbReference>
<accession>A0A4R7PBN7</accession>
<evidence type="ECO:0000313" key="8">
    <source>
        <dbReference type="Proteomes" id="UP000295341"/>
    </source>
</evidence>
<dbReference type="PANTHER" id="PTHR30189">
    <property type="entry name" value="LPS-ASSEMBLY PROTEIN"/>
    <property type="match status" value="1"/>
</dbReference>
<dbReference type="InterPro" id="IPR005653">
    <property type="entry name" value="OstA-like_N"/>
</dbReference>
<dbReference type="InterPro" id="IPR007543">
    <property type="entry name" value="LptD_C"/>
</dbReference>
<comment type="function">
    <text evidence="4">Together with LptE, is involved in the assembly of lipopolysaccharide (LPS) at the surface of the outer membrane.</text>
</comment>
<dbReference type="Proteomes" id="UP000295341">
    <property type="component" value="Unassembled WGS sequence"/>
</dbReference>
<keyword evidence="3 4" id="KW-0998">Cell outer membrane</keyword>
<proteinExistence type="inferred from homology"/>
<comment type="caution">
    <text evidence="7">The sequence shown here is derived from an EMBL/GenBank/DDBJ whole genome shotgun (WGS) entry which is preliminary data.</text>
</comment>
<evidence type="ECO:0000259" key="6">
    <source>
        <dbReference type="Pfam" id="PF04453"/>
    </source>
</evidence>
<dbReference type="InterPro" id="IPR020889">
    <property type="entry name" value="LipoPS_assembly_LptD"/>
</dbReference>
<dbReference type="EMBL" id="SOBT01000008">
    <property type="protein sequence ID" value="TDU31398.1"/>
    <property type="molecule type" value="Genomic_DNA"/>
</dbReference>
<dbReference type="GO" id="GO:0043165">
    <property type="term" value="P:Gram-negative-bacterium-type cell outer membrane assembly"/>
    <property type="evidence" value="ECO:0007669"/>
    <property type="project" value="UniProtKB-UniRule"/>
</dbReference>
<feature type="domain" description="Organic solvent tolerance-like N-terminal" evidence="5">
    <location>
        <begin position="73"/>
        <end position="189"/>
    </location>
</feature>
<protein>
    <recommendedName>
        <fullName evidence="4">LPS-assembly protein LptD</fullName>
    </recommendedName>
</protein>
<feature type="chain" id="PRO_5021056074" description="LPS-assembly protein LptD" evidence="4">
    <location>
        <begin position="25"/>
        <end position="735"/>
    </location>
</feature>
<evidence type="ECO:0000313" key="7">
    <source>
        <dbReference type="EMBL" id="TDU31398.1"/>
    </source>
</evidence>
<comment type="subcellular location">
    <subcellularLocation>
        <location evidence="4">Cell outer membrane</location>
    </subcellularLocation>
</comment>
<dbReference type="GO" id="GO:0015920">
    <property type="term" value="P:lipopolysaccharide transport"/>
    <property type="evidence" value="ECO:0007669"/>
    <property type="project" value="InterPro"/>
</dbReference>
<evidence type="ECO:0000256" key="2">
    <source>
        <dbReference type="ARBA" id="ARBA00023136"/>
    </source>
</evidence>
<dbReference type="Pfam" id="PF04453">
    <property type="entry name" value="LptD"/>
    <property type="match status" value="1"/>
</dbReference>
<dbReference type="GO" id="GO:1990351">
    <property type="term" value="C:transporter complex"/>
    <property type="evidence" value="ECO:0007669"/>
    <property type="project" value="TreeGrafter"/>
</dbReference>
<evidence type="ECO:0000256" key="1">
    <source>
        <dbReference type="ARBA" id="ARBA00022729"/>
    </source>
</evidence>
<dbReference type="Pfam" id="PF03968">
    <property type="entry name" value="LptD_N"/>
    <property type="match status" value="1"/>
</dbReference>
<keyword evidence="2 4" id="KW-0472">Membrane</keyword>
<dbReference type="PANTHER" id="PTHR30189:SF1">
    <property type="entry name" value="LPS-ASSEMBLY PROTEIN LPTD"/>
    <property type="match status" value="1"/>
</dbReference>
<dbReference type="HAMAP" id="MF_01411">
    <property type="entry name" value="LPS_assembly_LptD"/>
    <property type="match status" value="1"/>
</dbReference>
<dbReference type="RefSeq" id="WP_133879980.1">
    <property type="nucleotide sequence ID" value="NZ_MWIN01000039.1"/>
</dbReference>
<name>A0A4R7PBN7_9GAMM</name>
<comment type="subunit">
    <text evidence="4">Component of the lipopolysaccharide transport and assembly complex. Interacts with LptE and LptA.</text>
</comment>
<dbReference type="OrthoDB" id="9760225at2"/>
<organism evidence="7 8">
    <name type="scientific">Panacagrimonas perspica</name>
    <dbReference type="NCBI Taxonomy" id="381431"/>
    <lineage>
        <taxon>Bacteria</taxon>
        <taxon>Pseudomonadati</taxon>
        <taxon>Pseudomonadota</taxon>
        <taxon>Gammaproteobacteria</taxon>
        <taxon>Nevskiales</taxon>
        <taxon>Nevskiaceae</taxon>
        <taxon>Panacagrimonas</taxon>
    </lineage>
</organism>